<evidence type="ECO:0000313" key="6">
    <source>
        <dbReference type="Proteomes" id="UP000219281"/>
    </source>
</evidence>
<sequence length="245" mass="26597">MEEILIITGGSKGIGEGIIEAYLSNGTTVFSISRTTNIELSKRGVTQIELDLTETDKIELELLRVFKLLDMTKVAKITLINNAGTLGKIGPLEKLDATTIAQTIQLNAAVPFILSSAFISYFQDWESDKTIINITSGAALKPYFGWSIYCSSKAAINMLTQTIALEQADRKNAVKALAIAPGVVDTAMQAEIRRSNKSDFKDIDRFISLKKDGALNDVLTVGKKIFEMDNDSSLQSGAILRVGGN</sequence>
<dbReference type="OrthoDB" id="9794387at2"/>
<keyword evidence="2" id="KW-0963">Cytoplasm</keyword>
<dbReference type="RefSeq" id="WP_097132697.1">
    <property type="nucleotide sequence ID" value="NZ_OCMT01000003.1"/>
</dbReference>
<dbReference type="AlphaFoldDB" id="A0A286A8E1"/>
<comment type="subcellular location">
    <subcellularLocation>
        <location evidence="1">Cytoplasm</location>
    </subcellularLocation>
</comment>
<accession>A0A286A8E1</accession>
<dbReference type="PANTHER" id="PTHR44085">
    <property type="entry name" value="SEPIAPTERIN REDUCTASE"/>
    <property type="match status" value="1"/>
</dbReference>
<evidence type="ECO:0000256" key="1">
    <source>
        <dbReference type="ARBA" id="ARBA00004496"/>
    </source>
</evidence>
<dbReference type="GO" id="GO:0004757">
    <property type="term" value="F:sepiapterin reductase (NADP+) activity"/>
    <property type="evidence" value="ECO:0007669"/>
    <property type="project" value="TreeGrafter"/>
</dbReference>
<reference evidence="6" key="1">
    <citation type="submission" date="2017-09" db="EMBL/GenBank/DDBJ databases">
        <authorList>
            <person name="Varghese N."/>
            <person name="Submissions S."/>
        </authorList>
    </citation>
    <scope>NUCLEOTIDE SEQUENCE [LARGE SCALE GENOMIC DNA]</scope>
    <source>
        <strain evidence="6">CGMCC 1.12803</strain>
    </source>
</reference>
<keyword evidence="3" id="KW-0521">NADP</keyword>
<evidence type="ECO:0000313" key="5">
    <source>
        <dbReference type="EMBL" id="SOD18186.1"/>
    </source>
</evidence>
<dbReference type="InterPro" id="IPR051721">
    <property type="entry name" value="Biopterin_syn/organic_redct"/>
</dbReference>
<dbReference type="PROSITE" id="PS00061">
    <property type="entry name" value="ADH_SHORT"/>
    <property type="match status" value="1"/>
</dbReference>
<dbReference type="PANTHER" id="PTHR44085:SF2">
    <property type="entry name" value="SEPIAPTERIN REDUCTASE"/>
    <property type="match status" value="1"/>
</dbReference>
<dbReference type="EMBL" id="OCMT01000003">
    <property type="protein sequence ID" value="SOD18186.1"/>
    <property type="molecule type" value="Genomic_DNA"/>
</dbReference>
<organism evidence="5 6">
    <name type="scientific">Pedobacter xixiisoli</name>
    <dbReference type="NCBI Taxonomy" id="1476464"/>
    <lineage>
        <taxon>Bacteria</taxon>
        <taxon>Pseudomonadati</taxon>
        <taxon>Bacteroidota</taxon>
        <taxon>Sphingobacteriia</taxon>
        <taxon>Sphingobacteriales</taxon>
        <taxon>Sphingobacteriaceae</taxon>
        <taxon>Pedobacter</taxon>
    </lineage>
</organism>
<dbReference type="GO" id="GO:0005737">
    <property type="term" value="C:cytoplasm"/>
    <property type="evidence" value="ECO:0007669"/>
    <property type="project" value="UniProtKB-SubCell"/>
</dbReference>
<gene>
    <name evidence="5" type="ORF">SAMN06297358_2870</name>
</gene>
<keyword evidence="4" id="KW-0560">Oxidoreductase</keyword>
<evidence type="ECO:0000256" key="4">
    <source>
        <dbReference type="ARBA" id="ARBA00023002"/>
    </source>
</evidence>
<dbReference type="Pfam" id="PF00106">
    <property type="entry name" value="adh_short"/>
    <property type="match status" value="1"/>
</dbReference>
<dbReference type="Gene3D" id="3.40.50.720">
    <property type="entry name" value="NAD(P)-binding Rossmann-like Domain"/>
    <property type="match status" value="1"/>
</dbReference>
<dbReference type="GO" id="GO:0006729">
    <property type="term" value="P:tetrahydrobiopterin biosynthetic process"/>
    <property type="evidence" value="ECO:0007669"/>
    <property type="project" value="TreeGrafter"/>
</dbReference>
<dbReference type="InterPro" id="IPR002347">
    <property type="entry name" value="SDR_fam"/>
</dbReference>
<dbReference type="PRINTS" id="PR00081">
    <property type="entry name" value="GDHRDH"/>
</dbReference>
<name>A0A286A8E1_9SPHI</name>
<evidence type="ECO:0000256" key="2">
    <source>
        <dbReference type="ARBA" id="ARBA00022490"/>
    </source>
</evidence>
<evidence type="ECO:0000256" key="3">
    <source>
        <dbReference type="ARBA" id="ARBA00022857"/>
    </source>
</evidence>
<dbReference type="Proteomes" id="UP000219281">
    <property type="component" value="Unassembled WGS sequence"/>
</dbReference>
<protein>
    <submittedName>
        <fullName evidence="5">Benzil reductase ((S)-benzoin forming)</fullName>
    </submittedName>
</protein>
<dbReference type="InterPro" id="IPR036291">
    <property type="entry name" value="NAD(P)-bd_dom_sf"/>
</dbReference>
<dbReference type="InterPro" id="IPR020904">
    <property type="entry name" value="Sc_DH/Rdtase_CS"/>
</dbReference>
<keyword evidence="6" id="KW-1185">Reference proteome</keyword>
<proteinExistence type="predicted"/>
<dbReference type="SUPFAM" id="SSF51735">
    <property type="entry name" value="NAD(P)-binding Rossmann-fold domains"/>
    <property type="match status" value="1"/>
</dbReference>